<keyword evidence="4" id="KW-1185">Reference proteome</keyword>
<name>A0ABP8L5J7_9MICO</name>
<dbReference type="EMBL" id="BAABGN010000007">
    <property type="protein sequence ID" value="GAA4422669.1"/>
    <property type="molecule type" value="Genomic_DNA"/>
</dbReference>
<dbReference type="Pfam" id="PF09983">
    <property type="entry name" value="JetD_C"/>
    <property type="match status" value="1"/>
</dbReference>
<evidence type="ECO:0000259" key="2">
    <source>
        <dbReference type="Pfam" id="PF11795"/>
    </source>
</evidence>
<gene>
    <name evidence="3" type="ORF">GCM10023169_17380</name>
</gene>
<dbReference type="RefSeq" id="WP_345215859.1">
    <property type="nucleotide sequence ID" value="NZ_BAABGN010000007.1"/>
</dbReference>
<proteinExistence type="predicted"/>
<dbReference type="InterPro" id="IPR024537">
    <property type="entry name" value="DUF3322"/>
</dbReference>
<comment type="caution">
    <text evidence="3">The sequence shown here is derived from an EMBL/GenBank/DDBJ whole genome shotgun (WGS) entry which is preliminary data.</text>
</comment>
<feature type="domain" description="Wadjet protein JetD C-terminal" evidence="1">
    <location>
        <begin position="200"/>
        <end position="380"/>
    </location>
</feature>
<reference evidence="4" key="1">
    <citation type="journal article" date="2019" name="Int. J. Syst. Evol. Microbiol.">
        <title>The Global Catalogue of Microorganisms (GCM) 10K type strain sequencing project: providing services to taxonomists for standard genome sequencing and annotation.</title>
        <authorList>
            <consortium name="The Broad Institute Genomics Platform"/>
            <consortium name="The Broad Institute Genome Sequencing Center for Infectious Disease"/>
            <person name="Wu L."/>
            <person name="Ma J."/>
        </authorList>
    </citation>
    <scope>NUCLEOTIDE SEQUENCE [LARGE SCALE GENOMIC DNA]</scope>
    <source>
        <strain evidence="4">JCM 17810</strain>
    </source>
</reference>
<dbReference type="Pfam" id="PF11795">
    <property type="entry name" value="DUF3322"/>
    <property type="match status" value="1"/>
</dbReference>
<evidence type="ECO:0000313" key="4">
    <source>
        <dbReference type="Proteomes" id="UP001500622"/>
    </source>
</evidence>
<accession>A0ABP8L5J7</accession>
<organism evidence="3 4">
    <name type="scientific">Georgenia halophila</name>
    <dbReference type="NCBI Taxonomy" id="620889"/>
    <lineage>
        <taxon>Bacteria</taxon>
        <taxon>Bacillati</taxon>
        <taxon>Actinomycetota</taxon>
        <taxon>Actinomycetes</taxon>
        <taxon>Micrococcales</taxon>
        <taxon>Bogoriellaceae</taxon>
        <taxon>Georgenia</taxon>
    </lineage>
</organism>
<feature type="domain" description="DUF3322" evidence="2">
    <location>
        <begin position="9"/>
        <end position="189"/>
    </location>
</feature>
<evidence type="ECO:0000259" key="1">
    <source>
        <dbReference type="Pfam" id="PF09983"/>
    </source>
</evidence>
<protein>
    <submittedName>
        <fullName evidence="3">DUF2220 family protein</fullName>
    </submittedName>
</protein>
<dbReference type="Proteomes" id="UP001500622">
    <property type="component" value="Unassembled WGS sequence"/>
</dbReference>
<evidence type="ECO:0000313" key="3">
    <source>
        <dbReference type="EMBL" id="GAA4422669.1"/>
    </source>
</evidence>
<sequence length="393" mass="44264">MKTPSEVTADIQRRLQGRWHSHLADTDESFPHAFPLGRPTAAELKADYAAVHARTIEWQDWARSREVELVYVNRVAKGGSTQVLPTHVKVESIDHAAAIVAGEWPERLARSRERLAVMRERYPHVADVDRVLRLVDMYSMVDFELLVDVADWFLEDSSRATLGITPRQVPVPGVHAKWLQSHRAGVQALTGLDDLGLLPAHPPRIHFTYLDPGHRASGERVHDSATVGDAFEPAYLPGVVAISENKDTAIHFPPLAGGICVEGVGKGGKTPAAFPWIRDAPILVYWGDIDRDGYEILDGYRNDFDRDIDSVLMDPMTYEAYEEFGTDLDQHGRPLSVGDPRPVERLRDDERSMYLRILDEEHIGHRRIEQERIPLDRALEAVNRMRGEAGLLH</sequence>
<dbReference type="InterPro" id="IPR024534">
    <property type="entry name" value="JetD_C"/>
</dbReference>